<dbReference type="Gene3D" id="3.40.30.50">
    <property type="entry name" value="Sep15/SelM thioredoxin-like domain, active-site redox motif"/>
    <property type="match status" value="1"/>
</dbReference>
<accession>A0AAP0QRJ0</accession>
<evidence type="ECO:0000256" key="3">
    <source>
        <dbReference type="ARBA" id="ARBA00022729"/>
    </source>
</evidence>
<comment type="caution">
    <text evidence="8">The sequence shown here is derived from an EMBL/GenBank/DDBJ whole genome shotgun (WGS) entry which is preliminary data.</text>
</comment>
<feature type="domain" description="Selenoprotein F/M" evidence="7">
    <location>
        <begin position="43"/>
        <end position="117"/>
    </location>
</feature>
<evidence type="ECO:0000313" key="8">
    <source>
        <dbReference type="EMBL" id="KAK9200737.1"/>
    </source>
</evidence>
<protein>
    <recommendedName>
        <fullName evidence="6">Selenoprotein F</fullName>
    </recommendedName>
</protein>
<dbReference type="InterPro" id="IPR014912">
    <property type="entry name" value="Sep15_SelM_dom"/>
</dbReference>
<dbReference type="Pfam" id="PF08806">
    <property type="entry name" value="Sep15_SelM"/>
    <property type="match status" value="1"/>
</dbReference>
<evidence type="ECO:0000256" key="2">
    <source>
        <dbReference type="ARBA" id="ARBA00005742"/>
    </source>
</evidence>
<name>A0AAP0QRJ0_9ROSI</name>
<evidence type="ECO:0000259" key="7">
    <source>
        <dbReference type="Pfam" id="PF08806"/>
    </source>
</evidence>
<sequence length="123" mass="14187">MVRSYCYKYAKVQLLVAELVSDCLKCCTEDSDDSMAKVITYSGAILEACMRKLVFYHEIVGFIEEEKDKFPTVKSSIFFNSPPQLVVLAQEGQHKETISIDNWKREHMLQFLEEKVKPTSARI</sequence>
<dbReference type="PANTHER" id="PTHR13077">
    <property type="entry name" value="SELENOPROTEIN F"/>
    <property type="match status" value="1"/>
</dbReference>
<comment type="similarity">
    <text evidence="2">Belongs to the selenoprotein M/F family.</text>
</comment>
<dbReference type="SUPFAM" id="SSF52833">
    <property type="entry name" value="Thioredoxin-like"/>
    <property type="match status" value="1"/>
</dbReference>
<evidence type="ECO:0000313" key="9">
    <source>
        <dbReference type="Proteomes" id="UP001428341"/>
    </source>
</evidence>
<keyword evidence="4" id="KW-0256">Endoplasmic reticulum</keyword>
<reference evidence="8 9" key="1">
    <citation type="submission" date="2024-05" db="EMBL/GenBank/DDBJ databases">
        <title>Haplotype-resolved chromosome-level genome assembly of Huyou (Citrus changshanensis).</title>
        <authorList>
            <person name="Miao C."/>
            <person name="Chen W."/>
            <person name="Wu Y."/>
            <person name="Wang L."/>
            <person name="Zhao S."/>
            <person name="Grierson D."/>
            <person name="Xu C."/>
            <person name="Chen K."/>
        </authorList>
    </citation>
    <scope>NUCLEOTIDE SEQUENCE [LARGE SCALE GENOMIC DNA]</scope>
    <source>
        <strain evidence="8">01-14</strain>
        <tissue evidence="8">Leaf</tissue>
    </source>
</reference>
<dbReference type="InterPro" id="IPR039992">
    <property type="entry name" value="Sep15_SelM"/>
</dbReference>
<keyword evidence="5" id="KW-0712">Selenocysteine</keyword>
<keyword evidence="3" id="KW-0732">Signal</keyword>
<dbReference type="AlphaFoldDB" id="A0AAP0QRJ0"/>
<dbReference type="Proteomes" id="UP001428341">
    <property type="component" value="Unassembled WGS sequence"/>
</dbReference>
<dbReference type="GO" id="GO:0005788">
    <property type="term" value="C:endoplasmic reticulum lumen"/>
    <property type="evidence" value="ECO:0007669"/>
    <property type="project" value="UniProtKB-SubCell"/>
</dbReference>
<comment type="subcellular location">
    <subcellularLocation>
        <location evidence="1">Endoplasmic reticulum lumen</location>
    </subcellularLocation>
</comment>
<evidence type="ECO:0000256" key="4">
    <source>
        <dbReference type="ARBA" id="ARBA00022824"/>
    </source>
</evidence>
<dbReference type="GO" id="GO:0016491">
    <property type="term" value="F:oxidoreductase activity"/>
    <property type="evidence" value="ECO:0007669"/>
    <property type="project" value="TreeGrafter"/>
</dbReference>
<keyword evidence="9" id="KW-1185">Reference proteome</keyword>
<evidence type="ECO:0000256" key="6">
    <source>
        <dbReference type="ARBA" id="ARBA00040775"/>
    </source>
</evidence>
<dbReference type="EMBL" id="JBCGBO010000005">
    <property type="protein sequence ID" value="KAK9200737.1"/>
    <property type="molecule type" value="Genomic_DNA"/>
</dbReference>
<dbReference type="PANTHER" id="PTHR13077:SF6">
    <property type="entry name" value="SELENOPROTEIN F"/>
    <property type="match status" value="1"/>
</dbReference>
<dbReference type="InterPro" id="IPR038219">
    <property type="entry name" value="Sep15/SelM_sf"/>
</dbReference>
<gene>
    <name evidence="8" type="ORF">WN944_015935</name>
</gene>
<evidence type="ECO:0000256" key="1">
    <source>
        <dbReference type="ARBA" id="ARBA00004319"/>
    </source>
</evidence>
<organism evidence="8 9">
    <name type="scientific">Citrus x changshan-huyou</name>
    <dbReference type="NCBI Taxonomy" id="2935761"/>
    <lineage>
        <taxon>Eukaryota</taxon>
        <taxon>Viridiplantae</taxon>
        <taxon>Streptophyta</taxon>
        <taxon>Embryophyta</taxon>
        <taxon>Tracheophyta</taxon>
        <taxon>Spermatophyta</taxon>
        <taxon>Magnoliopsida</taxon>
        <taxon>eudicotyledons</taxon>
        <taxon>Gunneridae</taxon>
        <taxon>Pentapetalae</taxon>
        <taxon>rosids</taxon>
        <taxon>malvids</taxon>
        <taxon>Sapindales</taxon>
        <taxon>Rutaceae</taxon>
        <taxon>Aurantioideae</taxon>
        <taxon>Citrus</taxon>
    </lineage>
</organism>
<evidence type="ECO:0000256" key="5">
    <source>
        <dbReference type="ARBA" id="ARBA00022933"/>
    </source>
</evidence>
<dbReference type="InterPro" id="IPR036249">
    <property type="entry name" value="Thioredoxin-like_sf"/>
</dbReference>
<proteinExistence type="inferred from homology"/>